<dbReference type="Pfam" id="PF00001">
    <property type="entry name" value="7tm_1"/>
    <property type="match status" value="1"/>
</dbReference>
<evidence type="ECO:0000256" key="3">
    <source>
        <dbReference type="ARBA" id="ARBA00022692"/>
    </source>
</evidence>
<dbReference type="InParanoid" id="A0A2I0M5L2"/>
<dbReference type="AlphaFoldDB" id="A0A2I0M5L2"/>
<keyword evidence="3 13" id="KW-0812">Transmembrane</keyword>
<feature type="transmembrane region" description="Helical" evidence="14">
    <location>
        <begin position="84"/>
        <end position="105"/>
    </location>
</feature>
<evidence type="ECO:0000256" key="14">
    <source>
        <dbReference type="SAM" id="Phobius"/>
    </source>
</evidence>
<keyword evidence="17" id="KW-1185">Reference proteome</keyword>
<dbReference type="SUPFAM" id="SSF81321">
    <property type="entry name" value="Family A G protein-coupled receptor-like"/>
    <property type="match status" value="1"/>
</dbReference>
<evidence type="ECO:0000256" key="6">
    <source>
        <dbReference type="ARBA" id="ARBA00023136"/>
    </source>
</evidence>
<feature type="transmembrane region" description="Helical" evidence="14">
    <location>
        <begin position="125"/>
        <end position="142"/>
    </location>
</feature>
<dbReference type="GO" id="GO:0005886">
    <property type="term" value="C:plasma membrane"/>
    <property type="evidence" value="ECO:0007669"/>
    <property type="project" value="UniProtKB-SubCell"/>
</dbReference>
<dbReference type="STRING" id="8932.A0A2I0M5L2"/>
<evidence type="ECO:0000256" key="4">
    <source>
        <dbReference type="ARBA" id="ARBA00022989"/>
    </source>
</evidence>
<keyword evidence="5 13" id="KW-0297">G-protein coupled receptor</keyword>
<feature type="transmembrane region" description="Helical" evidence="14">
    <location>
        <begin position="211"/>
        <end position="234"/>
    </location>
</feature>
<dbReference type="FunFam" id="1.20.1070.10:FF:000150">
    <property type="entry name" value="probable G-protein coupled receptor 34"/>
    <property type="match status" value="1"/>
</dbReference>
<evidence type="ECO:0000256" key="13">
    <source>
        <dbReference type="RuleBase" id="RU000688"/>
    </source>
</evidence>
<dbReference type="InterPro" id="IPR017452">
    <property type="entry name" value="GPCR_Rhodpsn_7TM"/>
</dbReference>
<evidence type="ECO:0000256" key="12">
    <source>
        <dbReference type="ARBA" id="ARBA00045234"/>
    </source>
</evidence>
<evidence type="ECO:0000256" key="8">
    <source>
        <dbReference type="ARBA" id="ARBA00023170"/>
    </source>
</evidence>
<feature type="transmembrane region" description="Helical" evidence="14">
    <location>
        <begin position="50"/>
        <end position="72"/>
    </location>
</feature>
<keyword evidence="2" id="KW-1003">Cell membrane</keyword>
<dbReference type="Proteomes" id="UP000053872">
    <property type="component" value="Unassembled WGS sequence"/>
</dbReference>
<dbReference type="GO" id="GO:0045028">
    <property type="term" value="F:G protein-coupled purinergic nucleotide receptor activity"/>
    <property type="evidence" value="ECO:0007669"/>
    <property type="project" value="TreeGrafter"/>
</dbReference>
<dbReference type="EMBL" id="AKCR02000036">
    <property type="protein sequence ID" value="PKK24967.1"/>
    <property type="molecule type" value="Genomic_DNA"/>
</dbReference>
<gene>
    <name evidence="16" type="ORF">A306_00009726</name>
</gene>
<dbReference type="Gene3D" id="1.20.1070.10">
    <property type="entry name" value="Rhodopsin 7-helix transmembrane proteins"/>
    <property type="match status" value="1"/>
</dbReference>
<dbReference type="PANTHER" id="PTHR24233:SF1">
    <property type="entry name" value="G-PROTEIN COUPLED RECEPTOR 34-RELATED"/>
    <property type="match status" value="1"/>
</dbReference>
<comment type="function">
    <text evidence="12">G-protein-coupled receptor of lysophosphatidylserine (LysoPS) that plays different roles in immune response. Acts a damage-sensing receptor that triggers tissue repair upon recognition of dying neutrophils. Mechanistically, apoptotic neutrophils release lysophosphatydilserine that are recognized by type 3 innate lymphoid cells (ILC3s) via GPR34, which activates downstream PI3K-AKT and RAS-ERK signaling pathways leading to STAT3 activation and IL-22 production. Plays an important role in microglial function, controlling morphology and phagocytosis.</text>
</comment>
<evidence type="ECO:0000256" key="9">
    <source>
        <dbReference type="ARBA" id="ARBA00023180"/>
    </source>
</evidence>
<comment type="subcellular location">
    <subcellularLocation>
        <location evidence="1">Cell membrane</location>
        <topology evidence="1">Multi-pass membrane protein</topology>
    </subcellularLocation>
</comment>
<proteinExistence type="inferred from homology"/>
<dbReference type="PRINTS" id="PR01157">
    <property type="entry name" value="P2YPURNOCPTR"/>
</dbReference>
<evidence type="ECO:0000256" key="11">
    <source>
        <dbReference type="ARBA" id="ARBA00035691"/>
    </source>
</evidence>
<name>A0A2I0M5L2_COLLI</name>
<keyword evidence="9" id="KW-0325">Glycoprotein</keyword>
<evidence type="ECO:0000313" key="16">
    <source>
        <dbReference type="EMBL" id="PKK24967.1"/>
    </source>
</evidence>
<evidence type="ECO:0000313" key="17">
    <source>
        <dbReference type="Proteomes" id="UP000053872"/>
    </source>
</evidence>
<keyword evidence="4 14" id="KW-1133">Transmembrane helix</keyword>
<feature type="domain" description="G-protein coupled receptors family 1 profile" evidence="15">
    <location>
        <begin position="63"/>
        <end position="320"/>
    </location>
</feature>
<comment type="similarity">
    <text evidence="13">Belongs to the G-protein coupled receptor 1 family.</text>
</comment>
<feature type="transmembrane region" description="Helical" evidence="14">
    <location>
        <begin position="163"/>
        <end position="187"/>
    </location>
</feature>
<dbReference type="PRINTS" id="PR00237">
    <property type="entry name" value="GPCRRHODOPSN"/>
</dbReference>
<sequence>MAAASSDLLTIIPHEEVFWSNQTNRAINASEIQNNASCPIDDNSLSLTLIIFYSIIFVVGLAGNIIALFAFLRIHQKRNSIQVYLLNVAVADLLLIFCLPFRILYHVNKNTWMFGQILCKIVGTLFYMNMYISIVLLGLISLDRYIKINKSVRRPKMLTTTRSIHICCIVWALALTGFIIVVAPSFFKREDSNSTMCFHYRSKQNAKTEAIINYIIVIIFWIVFFLLILSYVKIAKNLLKISKKRAHFPNAGKYTQTARNSFIVLLIFTICFVPYHMFRFVYITSQLQYPSCYWKEIIHKCNEVMLIFSSFNSCLDPVMYFLMSRSVRKTVFQLICRRLHGDSGLALESTSEIKLGQYTQERLSTTTPHSSSLKKKSLI</sequence>
<evidence type="ECO:0000256" key="7">
    <source>
        <dbReference type="ARBA" id="ARBA00023157"/>
    </source>
</evidence>
<keyword evidence="6 14" id="KW-0472">Membrane</keyword>
<dbReference type="PROSITE" id="PS50262">
    <property type="entry name" value="G_PROTEIN_RECEP_F1_2"/>
    <property type="match status" value="1"/>
</dbReference>
<evidence type="ECO:0000256" key="1">
    <source>
        <dbReference type="ARBA" id="ARBA00004651"/>
    </source>
</evidence>
<keyword evidence="8 13" id="KW-0675">Receptor</keyword>
<evidence type="ECO:0000256" key="5">
    <source>
        <dbReference type="ARBA" id="ARBA00023040"/>
    </source>
</evidence>
<feature type="transmembrane region" description="Helical" evidence="14">
    <location>
        <begin position="262"/>
        <end position="284"/>
    </location>
</feature>
<comment type="caution">
    <text evidence="16">The sequence shown here is derived from an EMBL/GenBank/DDBJ whole genome shotgun (WGS) entry which is preliminary data.</text>
</comment>
<dbReference type="InterPro" id="IPR000276">
    <property type="entry name" value="GPCR_Rhodpsn"/>
</dbReference>
<organism evidence="16 17">
    <name type="scientific">Columba livia</name>
    <name type="common">Rock dove</name>
    <dbReference type="NCBI Taxonomy" id="8932"/>
    <lineage>
        <taxon>Eukaryota</taxon>
        <taxon>Metazoa</taxon>
        <taxon>Chordata</taxon>
        <taxon>Craniata</taxon>
        <taxon>Vertebrata</taxon>
        <taxon>Euteleostomi</taxon>
        <taxon>Archelosauria</taxon>
        <taxon>Archosauria</taxon>
        <taxon>Dinosauria</taxon>
        <taxon>Saurischia</taxon>
        <taxon>Theropoda</taxon>
        <taxon>Coelurosauria</taxon>
        <taxon>Aves</taxon>
        <taxon>Neognathae</taxon>
        <taxon>Neoaves</taxon>
        <taxon>Columbimorphae</taxon>
        <taxon>Columbiformes</taxon>
        <taxon>Columbidae</taxon>
        <taxon>Columba</taxon>
    </lineage>
</organism>
<evidence type="ECO:0000256" key="2">
    <source>
        <dbReference type="ARBA" id="ARBA00022475"/>
    </source>
</evidence>
<dbReference type="PANTHER" id="PTHR24233">
    <property type="entry name" value="P2Y PURINOCEPTOR-RELATED G-PROTEIN COUPLED RECEPTOR"/>
    <property type="match status" value="1"/>
</dbReference>
<dbReference type="KEGG" id="clv:102089485"/>
<accession>A0A2I0M5L2</accession>
<keyword evidence="10 13" id="KW-0807">Transducer</keyword>
<evidence type="ECO:0000259" key="15">
    <source>
        <dbReference type="PROSITE" id="PS50262"/>
    </source>
</evidence>
<reference evidence="16 17" key="1">
    <citation type="journal article" date="2013" name="Science">
        <title>Genomic diversity and evolution of the head crest in the rock pigeon.</title>
        <authorList>
            <person name="Shapiro M.D."/>
            <person name="Kronenberg Z."/>
            <person name="Li C."/>
            <person name="Domyan E.T."/>
            <person name="Pan H."/>
            <person name="Campbell M."/>
            <person name="Tan H."/>
            <person name="Huff C.D."/>
            <person name="Hu H."/>
            <person name="Vickrey A.I."/>
            <person name="Nielsen S.C."/>
            <person name="Stringham S.A."/>
            <person name="Hu H."/>
            <person name="Willerslev E."/>
            <person name="Gilbert M.T."/>
            <person name="Yandell M."/>
            <person name="Zhang G."/>
            <person name="Wang J."/>
        </authorList>
    </citation>
    <scope>NUCLEOTIDE SEQUENCE [LARGE SCALE GENOMIC DNA]</scope>
    <source>
        <tissue evidence="16">Blood</tissue>
    </source>
</reference>
<keyword evidence="7" id="KW-1015">Disulfide bond</keyword>
<protein>
    <recommendedName>
        <fullName evidence="11">Probable G-protein coupled receptor 34</fullName>
    </recommendedName>
</protein>
<dbReference type="PROSITE" id="PS00237">
    <property type="entry name" value="G_PROTEIN_RECEP_F1_1"/>
    <property type="match status" value="1"/>
</dbReference>
<evidence type="ECO:0000256" key="10">
    <source>
        <dbReference type="ARBA" id="ARBA00023224"/>
    </source>
</evidence>